<proteinExistence type="predicted"/>
<evidence type="ECO:0000313" key="2">
    <source>
        <dbReference type="Proteomes" id="UP000244069"/>
    </source>
</evidence>
<dbReference type="OrthoDB" id="7210452at2"/>
<protein>
    <submittedName>
        <fullName evidence="1">Uncharacterized protein</fullName>
    </submittedName>
</protein>
<dbReference type="AlphaFoldDB" id="A0A2T6AQ08"/>
<dbReference type="EMBL" id="QBKN01000019">
    <property type="protein sequence ID" value="PTX45911.1"/>
    <property type="molecule type" value="Genomic_DNA"/>
</dbReference>
<dbReference type="Gene3D" id="1.50.10.100">
    <property type="entry name" value="Chondroitin AC/alginate lyase"/>
    <property type="match status" value="1"/>
</dbReference>
<dbReference type="Proteomes" id="UP000244069">
    <property type="component" value="Unassembled WGS sequence"/>
</dbReference>
<organism evidence="1 2">
    <name type="scientific">Allosediminivita pacifica</name>
    <dbReference type="NCBI Taxonomy" id="1267769"/>
    <lineage>
        <taxon>Bacteria</taxon>
        <taxon>Pseudomonadati</taxon>
        <taxon>Pseudomonadota</taxon>
        <taxon>Alphaproteobacteria</taxon>
        <taxon>Rhodobacterales</taxon>
        <taxon>Paracoccaceae</taxon>
        <taxon>Allosediminivita</taxon>
    </lineage>
</organism>
<keyword evidence="2" id="KW-1185">Reference proteome</keyword>
<sequence>MVSAALLDDDGYSLFETGDGGSHRVVEFTPRAFENPELVTEAAGEEQTCFAGDDELAAFEPAWADAYLSPFEAPELTEFVEEYRPLDNTELGTA</sequence>
<evidence type="ECO:0000313" key="1">
    <source>
        <dbReference type="EMBL" id="PTX45911.1"/>
    </source>
</evidence>
<reference evidence="1 2" key="1">
    <citation type="submission" date="2018-04" db="EMBL/GenBank/DDBJ databases">
        <title>Genomic Encyclopedia of Archaeal and Bacterial Type Strains, Phase II (KMG-II): from individual species to whole genera.</title>
        <authorList>
            <person name="Goeker M."/>
        </authorList>
    </citation>
    <scope>NUCLEOTIDE SEQUENCE [LARGE SCALE GENOMIC DNA]</scope>
    <source>
        <strain evidence="1 2">DSM 29329</strain>
    </source>
</reference>
<dbReference type="RefSeq" id="WP_107977571.1">
    <property type="nucleotide sequence ID" value="NZ_BMEZ01000020.1"/>
</dbReference>
<gene>
    <name evidence="1" type="ORF">C8N44_11969</name>
</gene>
<dbReference type="InterPro" id="IPR008929">
    <property type="entry name" value="Chondroitin_lyas"/>
</dbReference>
<name>A0A2T6AQ08_9RHOB</name>
<comment type="caution">
    <text evidence="1">The sequence shown here is derived from an EMBL/GenBank/DDBJ whole genome shotgun (WGS) entry which is preliminary data.</text>
</comment>
<accession>A0A2T6AQ08</accession>